<feature type="region of interest" description="Disordered" evidence="1">
    <location>
        <begin position="36"/>
        <end position="133"/>
    </location>
</feature>
<gene>
    <name evidence="2" type="ORF">FFLO_02243</name>
</gene>
<feature type="compositionally biased region" description="Polar residues" evidence="1">
    <location>
        <begin position="63"/>
        <end position="72"/>
    </location>
</feature>
<dbReference type="EMBL" id="JABELV010000034">
    <property type="protein sequence ID" value="KAG7562351.1"/>
    <property type="molecule type" value="Genomic_DNA"/>
</dbReference>
<reference evidence="2" key="1">
    <citation type="submission" date="2020-04" db="EMBL/GenBank/DDBJ databases">
        <title>Analysis of mating type loci in Filobasidium floriforme.</title>
        <authorList>
            <person name="Nowrousian M."/>
        </authorList>
    </citation>
    <scope>NUCLEOTIDE SEQUENCE</scope>
    <source>
        <strain evidence="2">CBS 6242</strain>
    </source>
</reference>
<evidence type="ECO:0000313" key="2">
    <source>
        <dbReference type="EMBL" id="KAG7562351.1"/>
    </source>
</evidence>
<name>A0A8K0NRJ1_9TREE</name>
<accession>A0A8K0NRJ1</accession>
<organism evidence="2 3">
    <name type="scientific">Filobasidium floriforme</name>
    <dbReference type="NCBI Taxonomy" id="5210"/>
    <lineage>
        <taxon>Eukaryota</taxon>
        <taxon>Fungi</taxon>
        <taxon>Dikarya</taxon>
        <taxon>Basidiomycota</taxon>
        <taxon>Agaricomycotina</taxon>
        <taxon>Tremellomycetes</taxon>
        <taxon>Filobasidiales</taxon>
        <taxon>Filobasidiaceae</taxon>
        <taxon>Filobasidium</taxon>
    </lineage>
</organism>
<feature type="compositionally biased region" description="Basic and acidic residues" evidence="1">
    <location>
        <begin position="116"/>
        <end position="125"/>
    </location>
</feature>
<protein>
    <submittedName>
        <fullName evidence="2">Uncharacterized protein</fullName>
    </submittedName>
</protein>
<evidence type="ECO:0000313" key="3">
    <source>
        <dbReference type="Proteomes" id="UP000812966"/>
    </source>
</evidence>
<keyword evidence="3" id="KW-1185">Reference proteome</keyword>
<sequence length="291" mass="32498">MPEQLDDICATGGWNPTSFGWTHHVNLRSIMDCFDKQQSQPPAEEESTTRTSRAGSHIRRVGFTSSHQNPVSDSFLPTRPKPRQGRVGHPQATTKNANRPVDKDFPGSFNSTSGIDLDRSHRDSSEEIPLPATLKRSVFEADRYSSEEAPTSAAIQQSAPIDLTGADGTAPLIVKRKRKRLKELSVVAIEEPRPRTEFERRLALKRAAIRLSQVKAQEYAAMDRLVSSRARLQRMFGIFAEDQPMSRQIMSSHRHPQNLLDVGLRTSPALGPERPFLLDLTFSDVTNTVSC</sequence>
<dbReference type="Proteomes" id="UP000812966">
    <property type="component" value="Unassembled WGS sequence"/>
</dbReference>
<dbReference type="AlphaFoldDB" id="A0A8K0NRJ1"/>
<comment type="caution">
    <text evidence="2">The sequence shown here is derived from an EMBL/GenBank/DDBJ whole genome shotgun (WGS) entry which is preliminary data.</text>
</comment>
<proteinExistence type="predicted"/>
<evidence type="ECO:0000256" key="1">
    <source>
        <dbReference type="SAM" id="MobiDB-lite"/>
    </source>
</evidence>